<feature type="region of interest" description="Disordered" evidence="1">
    <location>
        <begin position="74"/>
        <end position="197"/>
    </location>
</feature>
<evidence type="ECO:0000313" key="2">
    <source>
        <dbReference type="Ensembl" id="ENSMALP00000004907.1"/>
    </source>
</evidence>
<reference evidence="2" key="1">
    <citation type="submission" date="2025-08" db="UniProtKB">
        <authorList>
            <consortium name="Ensembl"/>
        </authorList>
    </citation>
    <scope>IDENTIFICATION</scope>
</reference>
<dbReference type="Ensembl" id="ENSMALT00000005018.1">
    <property type="protein sequence ID" value="ENSMALP00000004907.1"/>
    <property type="gene ID" value="ENSMALG00000003534.1"/>
</dbReference>
<accession>A0A3Q3IJS7</accession>
<reference evidence="2" key="2">
    <citation type="submission" date="2025-09" db="UniProtKB">
        <authorList>
            <consortium name="Ensembl"/>
        </authorList>
    </citation>
    <scope>IDENTIFICATION</scope>
</reference>
<keyword evidence="3" id="KW-1185">Reference proteome</keyword>
<dbReference type="AlphaFoldDB" id="A0A3Q3IJS7"/>
<organism evidence="2 3">
    <name type="scientific">Monopterus albus</name>
    <name type="common">Swamp eel</name>
    <dbReference type="NCBI Taxonomy" id="43700"/>
    <lineage>
        <taxon>Eukaryota</taxon>
        <taxon>Metazoa</taxon>
        <taxon>Chordata</taxon>
        <taxon>Craniata</taxon>
        <taxon>Vertebrata</taxon>
        <taxon>Euteleostomi</taxon>
        <taxon>Actinopterygii</taxon>
        <taxon>Neopterygii</taxon>
        <taxon>Teleostei</taxon>
        <taxon>Neoteleostei</taxon>
        <taxon>Acanthomorphata</taxon>
        <taxon>Anabantaria</taxon>
        <taxon>Synbranchiformes</taxon>
        <taxon>Synbranchidae</taxon>
        <taxon>Monopterus</taxon>
    </lineage>
</organism>
<feature type="compositionally biased region" description="Polar residues" evidence="1">
    <location>
        <begin position="110"/>
        <end position="144"/>
    </location>
</feature>
<evidence type="ECO:0000313" key="3">
    <source>
        <dbReference type="Proteomes" id="UP000261600"/>
    </source>
</evidence>
<evidence type="ECO:0000256" key="1">
    <source>
        <dbReference type="SAM" id="MobiDB-lite"/>
    </source>
</evidence>
<feature type="compositionally biased region" description="Polar residues" evidence="1">
    <location>
        <begin position="154"/>
        <end position="168"/>
    </location>
</feature>
<feature type="compositionally biased region" description="Basic and acidic residues" evidence="1">
    <location>
        <begin position="172"/>
        <end position="181"/>
    </location>
</feature>
<protein>
    <submittedName>
        <fullName evidence="2">Uncharacterized protein</fullName>
    </submittedName>
</protein>
<proteinExistence type="predicted"/>
<sequence>MASIASFNRKQWASQSLRVTAKELAIVSARGKNNAIAERFSKYQMAAEEGNAEKKTVTEPLPSIVCSGNLSALRKRWEQQQQQQQQQLPSSSHRAQLQAAPRSAADPQGHISQSTGPKQRTASESETPSDTLKSTKFPQGQNTEPETRGHTEFSESTSSQLQSVQPQDQIDMEAKRSRDSEGQEGAAAEVLDSEKPSIPLNSLKMMFEKGENLTDKLHTDLLQMVGT</sequence>
<dbReference type="Proteomes" id="UP000261600">
    <property type="component" value="Unplaced"/>
</dbReference>
<name>A0A3Q3IJS7_MONAL</name>